<gene>
    <name evidence="2" type="ORF">Kpho01_29410</name>
</gene>
<evidence type="ECO:0000313" key="2">
    <source>
        <dbReference type="EMBL" id="GLW54930.1"/>
    </source>
</evidence>
<sequence>MITPDTKDWTWVLERPCADCGLDTPAIAFEAVPGLVRANAEFWVALLGGDGAGLRGRPGPGVWSQLEYACHVRDVFRLFDVRLRLMLDEDGPLFANWDQDATAVAERYHEQDPAVVAVELAAAGEQLARSFESVAVADRQRTGDRSDGARFTVESFARYLVHDPVHHRYDVTGLPHQVS</sequence>
<dbReference type="RefSeq" id="WP_033253810.1">
    <property type="nucleotide sequence ID" value="NZ_BSRX01000015.1"/>
</dbReference>
<dbReference type="AlphaFoldDB" id="A0A9W6UPV7"/>
<comment type="caution">
    <text evidence="2">The sequence shown here is derived from an EMBL/GenBank/DDBJ whole genome shotgun (WGS) entry which is preliminary data.</text>
</comment>
<reference evidence="2" key="1">
    <citation type="submission" date="2023-02" db="EMBL/GenBank/DDBJ databases">
        <title>Kitasatospora phosalacinea NBRC 14362.</title>
        <authorList>
            <person name="Ichikawa N."/>
            <person name="Sato H."/>
            <person name="Tonouchi N."/>
        </authorList>
    </citation>
    <scope>NUCLEOTIDE SEQUENCE</scope>
    <source>
        <strain evidence="2">NBRC 14362</strain>
    </source>
</reference>
<dbReference type="Gene3D" id="1.20.120.450">
    <property type="entry name" value="dinb family like domain"/>
    <property type="match status" value="1"/>
</dbReference>
<dbReference type="InterPro" id="IPR024775">
    <property type="entry name" value="DinB-like"/>
</dbReference>
<protein>
    <recommendedName>
        <fullName evidence="1">DinB-like domain-containing protein</fullName>
    </recommendedName>
</protein>
<dbReference type="OrthoDB" id="3376896at2"/>
<evidence type="ECO:0000313" key="3">
    <source>
        <dbReference type="Proteomes" id="UP001165143"/>
    </source>
</evidence>
<dbReference type="SUPFAM" id="SSF109854">
    <property type="entry name" value="DinB/YfiT-like putative metalloenzymes"/>
    <property type="match status" value="1"/>
</dbReference>
<proteinExistence type="predicted"/>
<feature type="domain" description="DinB-like" evidence="1">
    <location>
        <begin position="42"/>
        <end position="168"/>
    </location>
</feature>
<dbReference type="EMBL" id="BSRX01000015">
    <property type="protein sequence ID" value="GLW54930.1"/>
    <property type="molecule type" value="Genomic_DNA"/>
</dbReference>
<accession>A0A9W6UPV7</accession>
<name>A0A9W6UPV7_9ACTN</name>
<dbReference type="InterPro" id="IPR034660">
    <property type="entry name" value="DinB/YfiT-like"/>
</dbReference>
<evidence type="ECO:0000259" key="1">
    <source>
        <dbReference type="Pfam" id="PF12867"/>
    </source>
</evidence>
<dbReference type="Proteomes" id="UP001165143">
    <property type="component" value="Unassembled WGS sequence"/>
</dbReference>
<organism evidence="2 3">
    <name type="scientific">Kitasatospora phosalacinea</name>
    <dbReference type="NCBI Taxonomy" id="2065"/>
    <lineage>
        <taxon>Bacteria</taxon>
        <taxon>Bacillati</taxon>
        <taxon>Actinomycetota</taxon>
        <taxon>Actinomycetes</taxon>
        <taxon>Kitasatosporales</taxon>
        <taxon>Streptomycetaceae</taxon>
        <taxon>Kitasatospora</taxon>
    </lineage>
</organism>
<dbReference type="Pfam" id="PF12867">
    <property type="entry name" value="DinB_2"/>
    <property type="match status" value="1"/>
</dbReference>